<dbReference type="Proteomes" id="UP001597115">
    <property type="component" value="Unassembled WGS sequence"/>
</dbReference>
<reference evidence="2" key="1">
    <citation type="journal article" date="2019" name="Int. J. Syst. Evol. Microbiol.">
        <title>The Global Catalogue of Microorganisms (GCM) 10K type strain sequencing project: providing services to taxonomists for standard genome sequencing and annotation.</title>
        <authorList>
            <consortium name="The Broad Institute Genomics Platform"/>
            <consortium name="The Broad Institute Genome Sequencing Center for Infectious Disease"/>
            <person name="Wu L."/>
            <person name="Ma J."/>
        </authorList>
    </citation>
    <scope>NUCLEOTIDE SEQUENCE [LARGE SCALE GENOMIC DNA]</scope>
    <source>
        <strain evidence="2">CGMCC 1.16275</strain>
    </source>
</reference>
<proteinExistence type="predicted"/>
<evidence type="ECO:0000313" key="1">
    <source>
        <dbReference type="EMBL" id="MFD1611158.1"/>
    </source>
</evidence>
<organism evidence="1 2">
    <name type="scientific">Sphingomonas tabacisoli</name>
    <dbReference type="NCBI Taxonomy" id="2249466"/>
    <lineage>
        <taxon>Bacteria</taxon>
        <taxon>Pseudomonadati</taxon>
        <taxon>Pseudomonadota</taxon>
        <taxon>Alphaproteobacteria</taxon>
        <taxon>Sphingomonadales</taxon>
        <taxon>Sphingomonadaceae</taxon>
        <taxon>Sphingomonas</taxon>
    </lineage>
</organism>
<evidence type="ECO:0000313" key="2">
    <source>
        <dbReference type="Proteomes" id="UP001597115"/>
    </source>
</evidence>
<sequence length="428" mass="45648">MSPSNSVLRIRSDDPTAQIKVLDASANIVAQGLRSLEAPLANGLYKIRVRVGSSSQERLVALDDQLPEQTFPRLEFASPIPIDGTERSHEYHQDAIKWAWDHPAPARGAGSRLLVCAREWSPGGTRGHPNPAASLSIVLPSGERIPFASVAHVRSQGDAIAVGVFDVNPGFYSIEVELPDGSRLRRAMHASPGWATQLYMLFHGVGDQRVPNLADGSAVIAKSPVVHDEETRLAEIALDALTQHRAILSDQMRGLLSGKFSQPLLGLVGAHLLLRDGVSDLVHKVVKNLVRMLGADHPDVVAIKTKVDKTVPGAVTEPPMLRASWDFLVEASGTVPQLIPPTTPAGQMAESVVPAGAWLVWQPAGQGGSKLEVLRAYLRAQSRDSFASDDASPSFDAAPADLGEAARADLAIALGLPRPALDGLLARL</sequence>
<comment type="caution">
    <text evidence="1">The sequence shown here is derived from an EMBL/GenBank/DDBJ whole genome shotgun (WGS) entry which is preliminary data.</text>
</comment>
<keyword evidence="2" id="KW-1185">Reference proteome</keyword>
<gene>
    <name evidence="1" type="ORF">ACFSCW_05010</name>
</gene>
<dbReference type="RefSeq" id="WP_380887511.1">
    <property type="nucleotide sequence ID" value="NZ_JBHUDY010000001.1"/>
</dbReference>
<dbReference type="EMBL" id="JBHUDY010000001">
    <property type="protein sequence ID" value="MFD1611158.1"/>
    <property type="molecule type" value="Genomic_DNA"/>
</dbReference>
<name>A0ABW4I0C6_9SPHN</name>
<accession>A0ABW4I0C6</accession>
<protein>
    <submittedName>
        <fullName evidence="1">Uncharacterized protein</fullName>
    </submittedName>
</protein>